<evidence type="ECO:0000313" key="2">
    <source>
        <dbReference type="Proteomes" id="UP000607197"/>
    </source>
</evidence>
<name>A0A830FKB3_9EURY</name>
<dbReference type="AlphaFoldDB" id="A0A830FKB3"/>
<proteinExistence type="predicted"/>
<protein>
    <submittedName>
        <fullName evidence="1">Uncharacterized protein</fullName>
    </submittedName>
</protein>
<comment type="caution">
    <text evidence="1">The sequence shown here is derived from an EMBL/GenBank/DDBJ whole genome shotgun (WGS) entry which is preliminary data.</text>
</comment>
<keyword evidence="2" id="KW-1185">Reference proteome</keyword>
<sequence>MVQSLNAAPSDYTDENRWRSYFDNSIRTVAETAIALHEFRQELIRKCDGIPFNELQEQWDYSQVLLGGVDENGEYRERSLAKLYKEVLGLQFSDMTDMIEKQRQGISPSTKVVVEDTPFTNFVAESARTAEAILQQAEENDLVYSQDVDAEYDFYDLLSDQGKFTQMLSDFLYRLQDPLPNYNERALFVWTLPKTTNRYLSVAYPKLKDRKQWEWLDETFGLEPIFVPAIDESGEHVEERQEQYTVYDYRGQSLGERLVDFYELVWEAFDGDVRESLRLVFPDVPNFKEEFLEEAHTKLSNIGWDTPERLTFQLSSEEDSLTLVGSDDKYSSNRGDTTKAEYRVSGITLDQYEYRGYNTSGNRSSMSRECSLSLLRVLDELSPGLFLLNGLEYELHIDQGSLEVEKL</sequence>
<organism evidence="1 2">
    <name type="scientific">Halocalculus aciditolerans</name>
    <dbReference type="NCBI Taxonomy" id="1383812"/>
    <lineage>
        <taxon>Archaea</taxon>
        <taxon>Methanobacteriati</taxon>
        <taxon>Methanobacteriota</taxon>
        <taxon>Stenosarchaea group</taxon>
        <taxon>Halobacteria</taxon>
        <taxon>Halobacteriales</taxon>
        <taxon>Halobacteriaceae</taxon>
        <taxon>Halocalculus</taxon>
    </lineage>
</organism>
<reference evidence="1" key="1">
    <citation type="journal article" date="2014" name="Int. J. Syst. Evol. Microbiol.">
        <title>Complete genome sequence of Corynebacterium casei LMG S-19264T (=DSM 44701T), isolated from a smear-ripened cheese.</title>
        <authorList>
            <consortium name="US DOE Joint Genome Institute (JGI-PGF)"/>
            <person name="Walter F."/>
            <person name="Albersmeier A."/>
            <person name="Kalinowski J."/>
            <person name="Ruckert C."/>
        </authorList>
    </citation>
    <scope>NUCLEOTIDE SEQUENCE</scope>
    <source>
        <strain evidence="1">JCM 19596</strain>
    </source>
</reference>
<reference evidence="1" key="2">
    <citation type="submission" date="2020-09" db="EMBL/GenBank/DDBJ databases">
        <authorList>
            <person name="Sun Q."/>
            <person name="Ohkuma M."/>
        </authorList>
    </citation>
    <scope>NUCLEOTIDE SEQUENCE</scope>
    <source>
        <strain evidence="1">JCM 19596</strain>
    </source>
</reference>
<dbReference type="EMBL" id="BMPG01000003">
    <property type="protein sequence ID" value="GGL64330.1"/>
    <property type="molecule type" value="Genomic_DNA"/>
</dbReference>
<accession>A0A830FKB3</accession>
<evidence type="ECO:0000313" key="1">
    <source>
        <dbReference type="EMBL" id="GGL64330.1"/>
    </source>
</evidence>
<gene>
    <name evidence="1" type="ORF">GCM10009039_22750</name>
</gene>
<dbReference type="Proteomes" id="UP000607197">
    <property type="component" value="Unassembled WGS sequence"/>
</dbReference>